<sequence>MPLDYVALRSQIQERIKVLSPNAAQLTQDDLRQYFIERLTKRSAASEADAARSARADRIGLGVVSVASLGAVGSLIAAGPIAAPAVGAVAIGAAGYATARAIANTVRGLRDRDQRYRTGALLQASLDEQRREYERDQSGGFFKRLYRDVADRFKRHGATIEQLNNRIDHLQVPRGETYASAVQQEIDRVMTPEITDFVNRTALDRHSASARLLARLSTIADLSAPGGELRRVDTGRSARGRAALAAMGIGSGERGVLSPAADLSAQQLLGVPRSALPAASPASITYYGYIRTSEPDREFLASFGLELGPFNAEGGCFNVKASPAAFEQIAALNGAIGTIEMYPLSDAIKAPDAVTAKVDLDKLSETELSAYGAFVVHATVTDAPPRDAVERSRRASLVAAGHAVADEWERRRSVELVASADGRPLTSGLEM</sequence>
<dbReference type="Proteomes" id="UP000002287">
    <property type="component" value="Plasmid pBVIE03"/>
</dbReference>
<geneLocation type="plasmid" evidence="1 2">
    <name>pBVIE03</name>
</geneLocation>
<accession>A4JVV0</accession>
<protein>
    <submittedName>
        <fullName evidence="1">Uncharacterized protein</fullName>
    </submittedName>
</protein>
<dbReference type="HOGENOM" id="CLU_635657_0_0_4"/>
<evidence type="ECO:0000313" key="2">
    <source>
        <dbReference type="Proteomes" id="UP000002287"/>
    </source>
</evidence>
<dbReference type="EMBL" id="CP000619">
    <property type="protein sequence ID" value="ABO60403.1"/>
    <property type="molecule type" value="Genomic_DNA"/>
</dbReference>
<name>A4JVV0_BURVG</name>
<reference evidence="1 2" key="1">
    <citation type="submission" date="2007-03" db="EMBL/GenBank/DDBJ databases">
        <title>Complete sequence of plasmid pBVIE03 of Burkholderia vietnamiensis G4.</title>
        <authorList>
            <consortium name="US DOE Joint Genome Institute"/>
            <person name="Copeland A."/>
            <person name="Lucas S."/>
            <person name="Lapidus A."/>
            <person name="Barry K."/>
            <person name="Detter J.C."/>
            <person name="Glavina del Rio T."/>
            <person name="Hammon N."/>
            <person name="Israni S."/>
            <person name="Dalin E."/>
            <person name="Tice H."/>
            <person name="Pitluck S."/>
            <person name="Chain P."/>
            <person name="Malfatti S."/>
            <person name="Shin M."/>
            <person name="Vergez L."/>
            <person name="Schmutz J."/>
            <person name="Larimer F."/>
            <person name="Land M."/>
            <person name="Hauser L."/>
            <person name="Kyrpides N."/>
            <person name="Tiedje J."/>
            <person name="Richardson P."/>
        </authorList>
    </citation>
    <scope>NUCLEOTIDE SEQUENCE [LARGE SCALE GENOMIC DNA]</scope>
    <source>
        <strain evidence="2">G4 / LMG 22486</strain>
        <plasmid evidence="1 2">pBVIE03</plasmid>
    </source>
</reference>
<evidence type="ECO:0000313" key="1">
    <source>
        <dbReference type="EMBL" id="ABO60403.1"/>
    </source>
</evidence>
<organism evidence="1 2">
    <name type="scientific">Burkholderia vietnamiensis (strain G4 / LMG 22486)</name>
    <name type="common">Burkholderia cepacia (strain R1808)</name>
    <dbReference type="NCBI Taxonomy" id="269482"/>
    <lineage>
        <taxon>Bacteria</taxon>
        <taxon>Pseudomonadati</taxon>
        <taxon>Pseudomonadota</taxon>
        <taxon>Betaproteobacteria</taxon>
        <taxon>Burkholderiales</taxon>
        <taxon>Burkholderiaceae</taxon>
        <taxon>Burkholderia</taxon>
        <taxon>Burkholderia cepacia complex</taxon>
    </lineage>
</organism>
<dbReference type="AlphaFoldDB" id="A4JVV0"/>
<dbReference type="KEGG" id="bvi:Bcep1808_7528"/>
<keyword evidence="1" id="KW-0614">Plasmid</keyword>
<gene>
    <name evidence="1" type="ordered locus">Bcep1808_7528</name>
</gene>
<proteinExistence type="predicted"/>